<feature type="domain" description="Peptidase M28" evidence="1">
    <location>
        <begin position="328"/>
        <end position="523"/>
    </location>
</feature>
<gene>
    <name evidence="2" type="ORF">OU798_23695</name>
</gene>
<dbReference type="InterPro" id="IPR046450">
    <property type="entry name" value="PA_dom_sf"/>
</dbReference>
<dbReference type="SUPFAM" id="SSF52025">
    <property type="entry name" value="PA domain"/>
    <property type="match status" value="1"/>
</dbReference>
<dbReference type="Pfam" id="PF04389">
    <property type="entry name" value="Peptidase_M28"/>
    <property type="match status" value="1"/>
</dbReference>
<dbReference type="EMBL" id="JAPOHD010000068">
    <property type="protein sequence ID" value="MCY1723375.1"/>
    <property type="molecule type" value="Genomic_DNA"/>
</dbReference>
<evidence type="ECO:0000259" key="1">
    <source>
        <dbReference type="Pfam" id="PF04389"/>
    </source>
</evidence>
<dbReference type="GO" id="GO:0008235">
    <property type="term" value="F:metalloexopeptidase activity"/>
    <property type="evidence" value="ECO:0007669"/>
    <property type="project" value="InterPro"/>
</dbReference>
<keyword evidence="3" id="KW-1185">Reference proteome</keyword>
<dbReference type="InterPro" id="IPR007484">
    <property type="entry name" value="Peptidase_M28"/>
</dbReference>
<proteinExistence type="predicted"/>
<evidence type="ECO:0000313" key="2">
    <source>
        <dbReference type="EMBL" id="MCY1723375.1"/>
    </source>
</evidence>
<dbReference type="GO" id="GO:0006508">
    <property type="term" value="P:proteolysis"/>
    <property type="evidence" value="ECO:0007669"/>
    <property type="project" value="InterPro"/>
</dbReference>
<name>A0A9X3JA39_9BACT</name>
<dbReference type="Gene3D" id="3.50.30.30">
    <property type="match status" value="1"/>
</dbReference>
<dbReference type="SUPFAM" id="SSF53187">
    <property type="entry name" value="Zn-dependent exopeptidases"/>
    <property type="match status" value="1"/>
</dbReference>
<dbReference type="InterPro" id="IPR045175">
    <property type="entry name" value="M28_fam"/>
</dbReference>
<dbReference type="RefSeq" id="WP_343335698.1">
    <property type="nucleotide sequence ID" value="NZ_JAPOHD010000068.1"/>
</dbReference>
<dbReference type="AlphaFoldDB" id="A0A9X3JA39"/>
<accession>A0A9X3JA39</accession>
<reference evidence="2" key="1">
    <citation type="submission" date="2022-11" db="EMBL/GenBank/DDBJ databases">
        <title>Marilongibacter aestuarii gen. nov., sp. nov., isolated from tidal flat sediment.</title>
        <authorList>
            <person name="Jiayan W."/>
        </authorList>
    </citation>
    <scope>NUCLEOTIDE SEQUENCE</scope>
    <source>
        <strain evidence="2">Z1-6</strain>
    </source>
</reference>
<dbReference type="Gene3D" id="3.40.630.10">
    <property type="entry name" value="Zn peptidases"/>
    <property type="match status" value="1"/>
</dbReference>
<organism evidence="2 3">
    <name type="scientific">Draconibacterium aestuarii</name>
    <dbReference type="NCBI Taxonomy" id="2998507"/>
    <lineage>
        <taxon>Bacteria</taxon>
        <taxon>Pseudomonadati</taxon>
        <taxon>Bacteroidota</taxon>
        <taxon>Bacteroidia</taxon>
        <taxon>Marinilabiliales</taxon>
        <taxon>Prolixibacteraceae</taxon>
        <taxon>Draconibacterium</taxon>
    </lineage>
</organism>
<evidence type="ECO:0000313" key="3">
    <source>
        <dbReference type="Proteomes" id="UP001145087"/>
    </source>
</evidence>
<dbReference type="PANTHER" id="PTHR12147">
    <property type="entry name" value="METALLOPEPTIDASE M28 FAMILY MEMBER"/>
    <property type="match status" value="1"/>
</dbReference>
<protein>
    <submittedName>
        <fullName evidence="2">M20/M25/M40 family metallo-hydrolase</fullName>
    </submittedName>
</protein>
<dbReference type="Proteomes" id="UP001145087">
    <property type="component" value="Unassembled WGS sequence"/>
</dbReference>
<comment type="caution">
    <text evidence="2">The sequence shown here is derived from an EMBL/GenBank/DDBJ whole genome shotgun (WGS) entry which is preliminary data.</text>
</comment>
<dbReference type="PANTHER" id="PTHR12147:SF26">
    <property type="entry name" value="PEPTIDASE M28 DOMAIN-CONTAINING PROTEIN"/>
    <property type="match status" value="1"/>
</dbReference>
<sequence>MKHIVIIILLSGIYSSLFAKESSKEKGLETINKNVIQAQLGFLASDWMEGREAGTAGNYLAGDYLSSLFKLYGLVPGGDEVTFTPNRYQKLLEIETETATAYFQTFPAIEVSSSENQNISFIRGNKEIRFQCKTDFSVSFISQNSTLKAPVVFVGYGIDNSALDMDDFKDVDVEGKIVVRLAGLPGDGDPESKAAKIIAEKDITISTREKNAIAFGKGAVAVMEYNMQKDEQYTWKVNEAYRFNEAMFEGDTKPESFYDKKLRLPSDEHTSPVISISKEMLEEILAATNMSLEDAITRAAILKTNSVEVVGEVRLDLNMQTQILGLRNIIGRIEGENPDEIMVIGAHYDHLGKYNGQIFNGADDNGSGVVAVTTIAKAFIESGIKPKCTLIFALWDGEERGLLGSRHFINSFEDMEKVTLYLNFDMVGRNSSPDAPGNKVAMIYTKAYTNLVETSKLNIENFGLNLDVNYSGTEKPTGGSDNSGFAKKDIPIFWFHTGGHTDYHQASDHVELINWQKLEDIIKLSYLNMWEFANNPLLIAK</sequence>